<dbReference type="SMART" id="SM00718">
    <property type="entry name" value="DM4_12"/>
    <property type="match status" value="1"/>
</dbReference>
<evidence type="ECO:0000313" key="1">
    <source>
        <dbReference type="EMBL" id="KAK9754868.1"/>
    </source>
</evidence>
<dbReference type="Pfam" id="PF07841">
    <property type="entry name" value="DM4_12"/>
    <property type="match status" value="1"/>
</dbReference>
<proteinExistence type="predicted"/>
<dbReference type="EMBL" id="JASPKY010000004">
    <property type="protein sequence ID" value="KAK9754868.1"/>
    <property type="molecule type" value="Genomic_DNA"/>
</dbReference>
<sequence length="252" mass="29511">MRKRRYLFFPEGSTFIYQIADVKPLLETVPKGVQWINEFDVPFNLPSYPSQFRKKLKGRGRRNCMLDDFKIGLSRYGLNGTACVNRMIWNATARENKLLSRKRRYLFFPKGANFVYQIVDVKALMKTVPKGVQWLNEWDIPWPLPSSPTEFREFRHKHRQRRQLLDNFKSALNEYGLNGEACINRLMCETKEFTLIKGKSLFKDMLHAIFAFQEGDDAKDVEVEHEDVCHASNFEDCKAPLLQIMLGGLNTY</sequence>
<comment type="caution">
    <text evidence="1">The sequence shown here is derived from an EMBL/GenBank/DDBJ whole genome shotgun (WGS) entry which is preliminary data.</text>
</comment>
<organism evidence="1 2">
    <name type="scientific">Popillia japonica</name>
    <name type="common">Japanese beetle</name>
    <dbReference type="NCBI Taxonomy" id="7064"/>
    <lineage>
        <taxon>Eukaryota</taxon>
        <taxon>Metazoa</taxon>
        <taxon>Ecdysozoa</taxon>
        <taxon>Arthropoda</taxon>
        <taxon>Hexapoda</taxon>
        <taxon>Insecta</taxon>
        <taxon>Pterygota</taxon>
        <taxon>Neoptera</taxon>
        <taxon>Endopterygota</taxon>
        <taxon>Coleoptera</taxon>
        <taxon>Polyphaga</taxon>
        <taxon>Scarabaeiformia</taxon>
        <taxon>Scarabaeidae</taxon>
        <taxon>Rutelinae</taxon>
        <taxon>Popillia</taxon>
    </lineage>
</organism>
<evidence type="ECO:0000313" key="2">
    <source>
        <dbReference type="Proteomes" id="UP001458880"/>
    </source>
</evidence>
<keyword evidence="2" id="KW-1185">Reference proteome</keyword>
<dbReference type="PANTHER" id="PTHR21253:SF0">
    <property type="entry name" value="F-BOX ONLY PROTEIN 11-RELATED"/>
    <property type="match status" value="1"/>
</dbReference>
<dbReference type="AlphaFoldDB" id="A0AAW1NA95"/>
<accession>A0AAW1NA95</accession>
<dbReference type="PANTHER" id="PTHR21253">
    <property type="entry name" value="F-BOX ONLY PROTEIN 11-RELATED"/>
    <property type="match status" value="1"/>
</dbReference>
<name>A0AAW1NA95_POPJA</name>
<dbReference type="Proteomes" id="UP001458880">
    <property type="component" value="Unassembled WGS sequence"/>
</dbReference>
<protein>
    <submittedName>
        <fullName evidence="1">DM4/DM12 family</fullName>
    </submittedName>
</protein>
<gene>
    <name evidence="1" type="ORF">QE152_g815</name>
</gene>
<dbReference type="InterPro" id="IPR006631">
    <property type="entry name" value="DM4_12"/>
</dbReference>
<reference evidence="1 2" key="1">
    <citation type="journal article" date="2024" name="BMC Genomics">
        <title>De novo assembly and annotation of Popillia japonica's genome with initial clues to its potential as an invasive pest.</title>
        <authorList>
            <person name="Cucini C."/>
            <person name="Boschi S."/>
            <person name="Funari R."/>
            <person name="Cardaioli E."/>
            <person name="Iannotti N."/>
            <person name="Marturano G."/>
            <person name="Paoli F."/>
            <person name="Bruttini M."/>
            <person name="Carapelli A."/>
            <person name="Frati F."/>
            <person name="Nardi F."/>
        </authorList>
    </citation>
    <scope>NUCLEOTIDE SEQUENCE [LARGE SCALE GENOMIC DNA]</scope>
    <source>
        <strain evidence="1">DMR45628</strain>
    </source>
</reference>